<feature type="domain" description="4Fe-4S ferredoxin-type" evidence="7">
    <location>
        <begin position="86"/>
        <end position="115"/>
    </location>
</feature>
<dbReference type="SUPFAM" id="SSF54862">
    <property type="entry name" value="4Fe-4S ferredoxins"/>
    <property type="match status" value="1"/>
</dbReference>
<evidence type="ECO:0000313" key="9">
    <source>
        <dbReference type="Proteomes" id="UP000297567"/>
    </source>
</evidence>
<keyword evidence="9" id="KW-1185">Reference proteome</keyword>
<keyword evidence="3" id="KW-0677">Repeat</keyword>
<evidence type="ECO:0000313" key="8">
    <source>
        <dbReference type="EMBL" id="TGL69815.1"/>
    </source>
</evidence>
<reference evidence="8" key="1">
    <citation type="journal article" date="2019" name="PLoS Negl. Trop. Dis.">
        <title>Revisiting the worldwide diversity of Leptospira species in the environment.</title>
        <authorList>
            <person name="Vincent A.T."/>
            <person name="Schiettekatte O."/>
            <person name="Bourhy P."/>
            <person name="Veyrier F.J."/>
            <person name="Picardeau M."/>
        </authorList>
    </citation>
    <scope>NUCLEOTIDE SEQUENCE [LARGE SCALE GENOMIC DNA]</scope>
    <source>
        <strain evidence="8">201702451</strain>
    </source>
</reference>
<dbReference type="InterPro" id="IPR050294">
    <property type="entry name" value="RnfB_subfamily"/>
</dbReference>
<dbReference type="PROSITE" id="PS00198">
    <property type="entry name" value="4FE4S_FER_1"/>
    <property type="match status" value="1"/>
</dbReference>
<dbReference type="Pfam" id="PF12838">
    <property type="entry name" value="Fer4_7"/>
    <property type="match status" value="1"/>
</dbReference>
<evidence type="ECO:0000256" key="3">
    <source>
        <dbReference type="ARBA" id="ARBA00022737"/>
    </source>
</evidence>
<evidence type="ECO:0000256" key="5">
    <source>
        <dbReference type="ARBA" id="ARBA00023014"/>
    </source>
</evidence>
<organism evidence="8 9">
    <name type="scientific">Leptospira jelokensis</name>
    <dbReference type="NCBI Taxonomy" id="2484931"/>
    <lineage>
        <taxon>Bacteria</taxon>
        <taxon>Pseudomonadati</taxon>
        <taxon>Spirochaetota</taxon>
        <taxon>Spirochaetia</taxon>
        <taxon>Leptospirales</taxon>
        <taxon>Leptospiraceae</taxon>
        <taxon>Leptospira</taxon>
    </lineage>
</organism>
<sequence>MKRKDLFREGFKSVFQFTFTKADEISEAIKEVWQEETDPKPQRNTKPKKETLPKGSNPTPSRKNPKPTVVRRRKTRMFQTLSLPPGASSEFFSLCTGCNECIFACPYAVLFPVTAENQNQSFPHFDPNAKACHLCTDWPCISACPEEALVPYEMSETTPKFGKAKLLKEFCINEKTGEPTCNACFVTCPIEKTVKFKGNLPVFSQSSCTGCGLCVETCPSFPKAIQIKLIKN</sequence>
<comment type="caution">
    <text evidence="8">The sequence shown here is derived from an EMBL/GenBank/DDBJ whole genome shotgun (WGS) entry which is preliminary data.</text>
</comment>
<dbReference type="GO" id="GO:0051539">
    <property type="term" value="F:4 iron, 4 sulfur cluster binding"/>
    <property type="evidence" value="ECO:0007669"/>
    <property type="project" value="UniProtKB-KW"/>
</dbReference>
<dbReference type="Proteomes" id="UP000297567">
    <property type="component" value="Unassembled WGS sequence"/>
</dbReference>
<proteinExistence type="predicted"/>
<keyword evidence="4" id="KW-0408">Iron</keyword>
<dbReference type="InterPro" id="IPR017900">
    <property type="entry name" value="4Fe4S_Fe_S_CS"/>
</dbReference>
<name>A0A4Z1A8A1_9LEPT</name>
<keyword evidence="1" id="KW-0004">4Fe-4S</keyword>
<dbReference type="PROSITE" id="PS51379">
    <property type="entry name" value="4FE4S_FER_2"/>
    <property type="match status" value="3"/>
</dbReference>
<dbReference type="OrthoDB" id="9796486at2"/>
<feature type="region of interest" description="Disordered" evidence="6">
    <location>
        <begin position="30"/>
        <end position="70"/>
    </location>
</feature>
<keyword evidence="5" id="KW-0411">Iron-sulfur</keyword>
<feature type="domain" description="4Fe-4S ferredoxin-type" evidence="7">
    <location>
        <begin position="121"/>
        <end position="154"/>
    </location>
</feature>
<evidence type="ECO:0000256" key="2">
    <source>
        <dbReference type="ARBA" id="ARBA00022723"/>
    </source>
</evidence>
<dbReference type="Pfam" id="PF00037">
    <property type="entry name" value="Fer4"/>
    <property type="match status" value="1"/>
</dbReference>
<evidence type="ECO:0000259" key="7">
    <source>
        <dbReference type="PROSITE" id="PS51379"/>
    </source>
</evidence>
<dbReference type="RefSeq" id="WP_135641558.1">
    <property type="nucleotide sequence ID" value="NZ_RQGH01000014.1"/>
</dbReference>
<feature type="compositionally biased region" description="Basic and acidic residues" evidence="6">
    <location>
        <begin position="30"/>
        <end position="52"/>
    </location>
</feature>
<dbReference type="PANTHER" id="PTHR42859">
    <property type="entry name" value="OXIDOREDUCTASE"/>
    <property type="match status" value="1"/>
</dbReference>
<keyword evidence="2" id="KW-0479">Metal-binding</keyword>
<evidence type="ECO:0000256" key="1">
    <source>
        <dbReference type="ARBA" id="ARBA00022485"/>
    </source>
</evidence>
<gene>
    <name evidence="8" type="ORF">EHQ62_07395</name>
</gene>
<dbReference type="AlphaFoldDB" id="A0A4Z1A8A1"/>
<evidence type="ECO:0000256" key="4">
    <source>
        <dbReference type="ARBA" id="ARBA00023004"/>
    </source>
</evidence>
<dbReference type="EMBL" id="RQGH01000014">
    <property type="protein sequence ID" value="TGL69815.1"/>
    <property type="molecule type" value="Genomic_DNA"/>
</dbReference>
<protein>
    <submittedName>
        <fullName evidence="8">4Fe-4S dicluster domain-containing protein</fullName>
    </submittedName>
</protein>
<dbReference type="GO" id="GO:0046872">
    <property type="term" value="F:metal ion binding"/>
    <property type="evidence" value="ECO:0007669"/>
    <property type="project" value="UniProtKB-KW"/>
</dbReference>
<accession>A0A4Z1A8A1</accession>
<dbReference type="Gene3D" id="3.30.70.20">
    <property type="match status" value="2"/>
</dbReference>
<feature type="domain" description="4Fe-4S ferredoxin-type" evidence="7">
    <location>
        <begin position="199"/>
        <end position="230"/>
    </location>
</feature>
<evidence type="ECO:0000256" key="6">
    <source>
        <dbReference type="SAM" id="MobiDB-lite"/>
    </source>
</evidence>
<dbReference type="PANTHER" id="PTHR42859:SF17">
    <property type="entry name" value="ELECTRON TRANSPORT PROTEIN HYDN-RELATED"/>
    <property type="match status" value="1"/>
</dbReference>
<dbReference type="InterPro" id="IPR017896">
    <property type="entry name" value="4Fe4S_Fe-S-bd"/>
</dbReference>